<dbReference type="RefSeq" id="WP_065134399.1">
    <property type="nucleotide sequence ID" value="NZ_JACKSU010000020.1"/>
</dbReference>
<dbReference type="Pfam" id="PF02567">
    <property type="entry name" value="PhzC-PhzF"/>
    <property type="match status" value="2"/>
</dbReference>
<gene>
    <name evidence="2" type="ORF">A9W98_01535</name>
    <name evidence="3" type="ORF">AWC08_15230</name>
</gene>
<reference evidence="2 4" key="2">
    <citation type="submission" date="2016-06" db="EMBL/GenBank/DDBJ databases">
        <authorList>
            <person name="Kjaerup R.B."/>
            <person name="Dalgaard T.S."/>
            <person name="Juul-Madsen H.R."/>
        </authorList>
    </citation>
    <scope>NUCLEOTIDE SEQUENCE [LARGE SCALE GENOMIC DNA]</scope>
    <source>
        <strain evidence="2 4">1245752.6</strain>
    </source>
</reference>
<dbReference type="EMBL" id="MAEM01000301">
    <property type="protein sequence ID" value="OBS01296.1"/>
    <property type="molecule type" value="Genomic_DNA"/>
</dbReference>
<dbReference type="GO" id="GO:0005737">
    <property type="term" value="C:cytoplasm"/>
    <property type="evidence" value="ECO:0007669"/>
    <property type="project" value="TreeGrafter"/>
</dbReference>
<dbReference type="OrthoDB" id="9788221at2"/>
<evidence type="ECO:0000313" key="4">
    <source>
        <dbReference type="Proteomes" id="UP000093757"/>
    </source>
</evidence>
<evidence type="ECO:0000313" key="3">
    <source>
        <dbReference type="EMBL" id="ORV95205.1"/>
    </source>
</evidence>
<organism evidence="2 4">
    <name type="scientific">Mycobacterium gordonae</name>
    <dbReference type="NCBI Taxonomy" id="1778"/>
    <lineage>
        <taxon>Bacteria</taxon>
        <taxon>Bacillati</taxon>
        <taxon>Actinomycetota</taxon>
        <taxon>Actinomycetes</taxon>
        <taxon>Mycobacteriales</taxon>
        <taxon>Mycobacteriaceae</taxon>
        <taxon>Mycobacterium</taxon>
    </lineage>
</organism>
<dbReference type="InterPro" id="IPR003719">
    <property type="entry name" value="Phenazine_PhzF-like"/>
</dbReference>
<reference evidence="3 5" key="1">
    <citation type="submission" date="2016-01" db="EMBL/GenBank/DDBJ databases">
        <title>The new phylogeny of the genus Mycobacterium.</title>
        <authorList>
            <person name="Tarcisio F."/>
            <person name="Conor M."/>
            <person name="Antonella G."/>
            <person name="Elisabetta G."/>
            <person name="Giulia F.S."/>
            <person name="Sara T."/>
            <person name="Anna F."/>
            <person name="Clotilde B."/>
            <person name="Roberto B."/>
            <person name="Veronica D.S."/>
            <person name="Fabio R."/>
            <person name="Monica P."/>
            <person name="Olivier J."/>
            <person name="Enrico T."/>
            <person name="Nicola S."/>
        </authorList>
    </citation>
    <scope>NUCLEOTIDE SEQUENCE [LARGE SCALE GENOMIC DNA]</scope>
    <source>
        <strain evidence="3 5">DSM 44160</strain>
    </source>
</reference>
<comment type="caution">
    <text evidence="2">The sequence shown here is derived from an EMBL/GenBank/DDBJ whole genome shotgun (WGS) entry which is preliminary data.</text>
</comment>
<dbReference type="Proteomes" id="UP000093757">
    <property type="component" value="Unassembled WGS sequence"/>
</dbReference>
<evidence type="ECO:0000256" key="1">
    <source>
        <dbReference type="PIRSR" id="PIRSR016184-1"/>
    </source>
</evidence>
<evidence type="ECO:0000313" key="5">
    <source>
        <dbReference type="Proteomes" id="UP000193928"/>
    </source>
</evidence>
<dbReference type="PANTHER" id="PTHR13774">
    <property type="entry name" value="PHENAZINE BIOSYNTHESIS PROTEIN"/>
    <property type="match status" value="1"/>
</dbReference>
<evidence type="ECO:0008006" key="6">
    <source>
        <dbReference type="Google" id="ProtNLM"/>
    </source>
</evidence>
<accession>A0A1A6BG97</accession>
<evidence type="ECO:0000313" key="2">
    <source>
        <dbReference type="EMBL" id="OBS01296.1"/>
    </source>
</evidence>
<dbReference type="PIRSF" id="PIRSF016184">
    <property type="entry name" value="PhzC_PhzF"/>
    <property type="match status" value="1"/>
</dbReference>
<dbReference type="GO" id="GO:0016853">
    <property type="term" value="F:isomerase activity"/>
    <property type="evidence" value="ECO:0007669"/>
    <property type="project" value="TreeGrafter"/>
</dbReference>
<dbReference type="AlphaFoldDB" id="A0A1A6BG97"/>
<feature type="active site" evidence="1">
    <location>
        <position position="46"/>
    </location>
</feature>
<keyword evidence="5" id="KW-1185">Reference proteome</keyword>
<sequence>MNIDVTVLRVFTDADGNFGNALGVVDASVVDPSDRQQIAHELGYSETIFVDLPGAGATTAHAAIYTPRTQLPFAGHPSVGASWWLRRRGTPINTLQVPAGLVRVSYSEDLTAISAPAEWAPEFAIHDLDSPEAVLRADPTDFPDDVAHYLWAWSDKATGSIRSRMFAPNLGVAEDQATGSAAVRITEYLSRDLLITQGHGSLIQTTWSADGWVRVAGRVSEDGVRQLD</sequence>
<dbReference type="SUPFAM" id="SSF54506">
    <property type="entry name" value="Diaminopimelate epimerase-like"/>
    <property type="match status" value="1"/>
</dbReference>
<proteinExistence type="predicted"/>
<name>A0A1A6BG97_MYCGO</name>
<dbReference type="PANTHER" id="PTHR13774:SF32">
    <property type="entry name" value="ANTISENSE-ENHANCING SEQUENCE 1"/>
    <property type="match status" value="1"/>
</dbReference>
<dbReference type="Gene3D" id="3.10.310.10">
    <property type="entry name" value="Diaminopimelate Epimerase, Chain A, domain 1"/>
    <property type="match status" value="2"/>
</dbReference>
<dbReference type="Proteomes" id="UP000193928">
    <property type="component" value="Unassembled WGS sequence"/>
</dbReference>
<protein>
    <recommendedName>
        <fullName evidence="6">PhzF family phenazine biosynthesis protein</fullName>
    </recommendedName>
</protein>
<dbReference type="EMBL" id="LQOY01000022">
    <property type="protein sequence ID" value="ORV95205.1"/>
    <property type="molecule type" value="Genomic_DNA"/>
</dbReference>